<dbReference type="InterPro" id="IPR036680">
    <property type="entry name" value="SPOR-like_sf"/>
</dbReference>
<feature type="domain" description="SPOR" evidence="2">
    <location>
        <begin position="64"/>
        <end position="140"/>
    </location>
</feature>
<keyword evidence="1" id="KW-0732">Signal</keyword>
<proteinExistence type="predicted"/>
<feature type="signal peptide" evidence="1">
    <location>
        <begin position="1"/>
        <end position="22"/>
    </location>
</feature>
<sequence>MRRYIKIVFIVSLILSVGVSSCKDEAITPVKKEVTEKVKPKKETAKPKPKAETVAKKKLEPVVEQVPNKYFLIVASFQNIGYADRLQQKLTKEGYNSEVFDAANGFHRVSYKAFSDRNSAFQELKSERASEKTKEHWLYIKR</sequence>
<dbReference type="KEGG" id="mbas:ALGA_1842"/>
<dbReference type="AlphaFoldDB" id="A0A1Y1CIR1"/>
<dbReference type="Pfam" id="PF05036">
    <property type="entry name" value="SPOR"/>
    <property type="match status" value="1"/>
</dbReference>
<dbReference type="Gene3D" id="3.30.70.1070">
    <property type="entry name" value="Sporulation related repeat"/>
    <property type="match status" value="1"/>
</dbReference>
<evidence type="ECO:0000259" key="2">
    <source>
        <dbReference type="PROSITE" id="PS51724"/>
    </source>
</evidence>
<evidence type="ECO:0000313" key="3">
    <source>
        <dbReference type="EMBL" id="BAX80214.1"/>
    </source>
</evidence>
<keyword evidence="4" id="KW-1185">Reference proteome</keyword>
<feature type="chain" id="PRO_5013005357" evidence="1">
    <location>
        <begin position="23"/>
        <end position="142"/>
    </location>
</feature>
<dbReference type="OrthoDB" id="1121363at2"/>
<dbReference type="GO" id="GO:0042834">
    <property type="term" value="F:peptidoglycan binding"/>
    <property type="evidence" value="ECO:0007669"/>
    <property type="project" value="InterPro"/>
</dbReference>
<protein>
    <submittedName>
        <fullName evidence="3">SPOR domain-containing protein</fullName>
    </submittedName>
</protein>
<evidence type="ECO:0000313" key="4">
    <source>
        <dbReference type="Proteomes" id="UP000218267"/>
    </source>
</evidence>
<gene>
    <name evidence="3" type="ORF">ALGA_1842</name>
</gene>
<dbReference type="PROSITE" id="PS51724">
    <property type="entry name" value="SPOR"/>
    <property type="match status" value="1"/>
</dbReference>
<dbReference type="Proteomes" id="UP000218267">
    <property type="component" value="Chromosome"/>
</dbReference>
<dbReference type="RefSeq" id="WP_096429079.1">
    <property type="nucleotide sequence ID" value="NZ_AP018042.1"/>
</dbReference>
<dbReference type="EMBL" id="AP018042">
    <property type="protein sequence ID" value="BAX80214.1"/>
    <property type="molecule type" value="Genomic_DNA"/>
</dbReference>
<reference evidence="3 4" key="1">
    <citation type="journal article" date="2018" name="Mar. Genomics">
        <title>Complete genome sequence of Marinifilaceae bacterium strain SPP2, isolated from the Antarctic marine sediment.</title>
        <authorList>
            <person name="Watanabe M."/>
            <person name="Kojima H."/>
            <person name="Fukui M."/>
        </authorList>
    </citation>
    <scope>NUCLEOTIDE SEQUENCE [LARGE SCALE GENOMIC DNA]</scope>
    <source>
        <strain evidence="3 4">SPP2</strain>
    </source>
</reference>
<evidence type="ECO:0000256" key="1">
    <source>
        <dbReference type="SAM" id="SignalP"/>
    </source>
</evidence>
<accession>A0A1Y1CIR1</accession>
<name>A0A1Y1CIR1_9BACT</name>
<dbReference type="PROSITE" id="PS51257">
    <property type="entry name" value="PROKAR_LIPOPROTEIN"/>
    <property type="match status" value="1"/>
</dbReference>
<dbReference type="SUPFAM" id="SSF110997">
    <property type="entry name" value="Sporulation related repeat"/>
    <property type="match status" value="1"/>
</dbReference>
<reference evidence="4" key="2">
    <citation type="journal article" date="2020" name="Antonie Van Leeuwenhoek">
        <title>Labilibaculum antarcticum sp. nov., a novel facultative anaerobic, psychrotorelant bacterium isolated from marine sediment of Antarctica.</title>
        <authorList>
            <person name="Watanabe M."/>
            <person name="Kojima H."/>
            <person name="Fukui M."/>
        </authorList>
    </citation>
    <scope>NUCLEOTIDE SEQUENCE [LARGE SCALE GENOMIC DNA]</scope>
    <source>
        <strain evidence="4">SPP2</strain>
    </source>
</reference>
<dbReference type="InterPro" id="IPR007730">
    <property type="entry name" value="SPOR-like_dom"/>
</dbReference>
<organism evidence="3 4">
    <name type="scientific">Labilibaculum antarcticum</name>
    <dbReference type="NCBI Taxonomy" id="1717717"/>
    <lineage>
        <taxon>Bacteria</taxon>
        <taxon>Pseudomonadati</taxon>
        <taxon>Bacteroidota</taxon>
        <taxon>Bacteroidia</taxon>
        <taxon>Marinilabiliales</taxon>
        <taxon>Marinifilaceae</taxon>
        <taxon>Labilibaculum</taxon>
    </lineage>
</organism>